<accession>A0A1M6KC89</accession>
<dbReference type="RefSeq" id="WP_073009201.1">
    <property type="nucleotide sequence ID" value="NZ_FQZO01000006.1"/>
</dbReference>
<organism evidence="1 2">
    <name type="scientific">Clostridium amylolyticum</name>
    <dbReference type="NCBI Taxonomy" id="1121298"/>
    <lineage>
        <taxon>Bacteria</taxon>
        <taxon>Bacillati</taxon>
        <taxon>Bacillota</taxon>
        <taxon>Clostridia</taxon>
        <taxon>Eubacteriales</taxon>
        <taxon>Clostridiaceae</taxon>
        <taxon>Clostridium</taxon>
    </lineage>
</organism>
<evidence type="ECO:0000313" key="2">
    <source>
        <dbReference type="Proteomes" id="UP000184080"/>
    </source>
</evidence>
<sequence>MILSVSRRTDIPAFYSEWFMNRINAGYVYVRNPFNYNQISNIDINPDKVDCIVFWTKNPKPLLPRLKELDDRGYKYYFHYTITPYDKEVETDVIDKRSIINTFIELSEKIGKDKVILRYDPIIVTDKYSVDFHLKAFEKMCLIIHEYTNKIVFSFLDDYRKVSMNMKNIGVKELTEKEMKNISLKLVEITNQYGIALETCAEKIDLQDIGISHTKCIDGDLIEKIIGYEIKNKDHLDGNRKDCGCMKCIDIGVYNTCIHNCIYCYANTNKNKAASNFKMHDPNSPILSGNFIKEKVKERKDVKSYKIKANEQLSLFNK</sequence>
<protein>
    <recommendedName>
        <fullName evidence="3">DUF1848 domain-containing protein</fullName>
    </recommendedName>
</protein>
<evidence type="ECO:0008006" key="3">
    <source>
        <dbReference type="Google" id="ProtNLM"/>
    </source>
</evidence>
<dbReference type="Proteomes" id="UP000184080">
    <property type="component" value="Unassembled WGS sequence"/>
</dbReference>
<dbReference type="EMBL" id="FQZO01000006">
    <property type="protein sequence ID" value="SHJ56573.1"/>
    <property type="molecule type" value="Genomic_DNA"/>
</dbReference>
<dbReference type="Pfam" id="PF08902">
    <property type="entry name" value="DUF1848"/>
    <property type="match status" value="1"/>
</dbReference>
<proteinExistence type="predicted"/>
<name>A0A1M6KC89_9CLOT</name>
<gene>
    <name evidence="1" type="ORF">SAMN05444401_3307</name>
</gene>
<dbReference type="OrthoDB" id="9771212at2"/>
<dbReference type="AlphaFoldDB" id="A0A1M6KC89"/>
<keyword evidence="2" id="KW-1185">Reference proteome</keyword>
<reference evidence="1 2" key="1">
    <citation type="submission" date="2016-11" db="EMBL/GenBank/DDBJ databases">
        <authorList>
            <person name="Jaros S."/>
            <person name="Januszkiewicz K."/>
            <person name="Wedrychowicz H."/>
        </authorList>
    </citation>
    <scope>NUCLEOTIDE SEQUENCE [LARGE SCALE GENOMIC DNA]</scope>
    <source>
        <strain evidence="1 2">DSM 21864</strain>
    </source>
</reference>
<dbReference type="InterPro" id="IPR014998">
    <property type="entry name" value="DUF1848"/>
</dbReference>
<dbReference type="STRING" id="1121298.SAMN05444401_3307"/>
<evidence type="ECO:0000313" key="1">
    <source>
        <dbReference type="EMBL" id="SHJ56573.1"/>
    </source>
</evidence>